<evidence type="ECO:0000256" key="6">
    <source>
        <dbReference type="PIRSR" id="PIRSR036666-50"/>
    </source>
</evidence>
<feature type="domain" description="Sulfatase N-terminal" evidence="8">
    <location>
        <begin position="26"/>
        <end position="363"/>
    </location>
</feature>
<dbReference type="Gene3D" id="3.40.720.10">
    <property type="entry name" value="Alkaline Phosphatase, subunit A"/>
    <property type="match status" value="1"/>
</dbReference>
<feature type="modified residue" description="3-oxoalanine (Cys)" evidence="6">
    <location>
        <position position="70"/>
    </location>
</feature>
<evidence type="ECO:0000256" key="1">
    <source>
        <dbReference type="ARBA" id="ARBA00001913"/>
    </source>
</evidence>
<gene>
    <name evidence="9" type="ORF">P5673_013329</name>
</gene>
<name>A0AAD9V6Z3_ACRCE</name>
<dbReference type="Pfam" id="PF00884">
    <property type="entry name" value="Sulfatase"/>
    <property type="match status" value="1"/>
</dbReference>
<reference evidence="9" key="2">
    <citation type="journal article" date="2023" name="Science">
        <title>Genomic signatures of disease resistance in endangered staghorn corals.</title>
        <authorList>
            <person name="Vollmer S.V."/>
            <person name="Selwyn J.D."/>
            <person name="Despard B.A."/>
            <person name="Roesel C.L."/>
        </authorList>
    </citation>
    <scope>NUCLEOTIDE SEQUENCE</scope>
    <source>
        <strain evidence="9">K2</strain>
    </source>
</reference>
<keyword evidence="10" id="KW-1185">Reference proteome</keyword>
<evidence type="ECO:0000259" key="8">
    <source>
        <dbReference type="Pfam" id="PF00884"/>
    </source>
</evidence>
<dbReference type="CDD" id="cd16147">
    <property type="entry name" value="G6S"/>
    <property type="match status" value="1"/>
</dbReference>
<sequence length="570" mass="64051">MSNLKVFFLVHFLCFISFSSDASKAPNIVFILTDDQDVFLGGLTPMKKTKELIGQHGITFDNMFVSSPLCCPSRSSIMTGQYVHNHHARNNSLSGGCSSSGWQKGPEKHSVSTYVKSLGFKTFFAGKYLNQYGRKEVGGPQHVPPGWDEWYGLVGNSRYYNYTQSVNGKPVEHGHNYGSDYFTDILKKQAVTFLKEQTAESPPFFLMVATPACHSPFTPAPQYKNNFNGSKAPRTPAFNIAGGSTKHWLIRSTQHPMEHSSINDLDGYFRDRWRTLLSVDDLVEDVVSTLDAQKLLEDTYIIFSSDNGFHLGQFSLPQDKRQLYEFDVRVPFMIRGPGIMGNKTLQNPILNIDIAPTVVELAGGKAPQTMDGQSILPLLKSDSKSDLEEDKANWRTDFLIQHYGEGALKIQGCPHLSAGVYVKLDFVTFIKIEYSANWVIAPLPNLLTSPDSKRQRWFEQLEPSEKLNCWPNCVCEDAWNNTYSCVRSLSSSENMMYCEFNDHEAFVEVYDVKSDPHQLKNVFKEQSPKFLAAKHRRLVDLATCSGASCRAPAVDHVTREATQAIEILAN</sequence>
<dbReference type="AlphaFoldDB" id="A0AAD9V6Z3"/>
<proteinExistence type="inferred from homology"/>
<dbReference type="GO" id="GO:0005539">
    <property type="term" value="F:glycosaminoglycan binding"/>
    <property type="evidence" value="ECO:0007669"/>
    <property type="project" value="TreeGrafter"/>
</dbReference>
<evidence type="ECO:0000256" key="2">
    <source>
        <dbReference type="ARBA" id="ARBA00008779"/>
    </source>
</evidence>
<dbReference type="GO" id="GO:0008449">
    <property type="term" value="F:N-acetylglucosamine-6-sulfatase activity"/>
    <property type="evidence" value="ECO:0007669"/>
    <property type="project" value="InterPro"/>
</dbReference>
<keyword evidence="5" id="KW-0325">Glycoprotein</keyword>
<dbReference type="Proteomes" id="UP001249851">
    <property type="component" value="Unassembled WGS sequence"/>
</dbReference>
<evidence type="ECO:0000256" key="5">
    <source>
        <dbReference type="ARBA" id="ARBA00023180"/>
    </source>
</evidence>
<comment type="caution">
    <text evidence="9">The sequence shown here is derived from an EMBL/GenBank/DDBJ whole genome shotgun (WGS) entry which is preliminary data.</text>
</comment>
<comment type="cofactor">
    <cofactor evidence="1">
        <name>Ca(2+)</name>
        <dbReference type="ChEBI" id="CHEBI:29108"/>
    </cofactor>
</comment>
<dbReference type="PANTHER" id="PTHR43108">
    <property type="entry name" value="N-ACETYLGLUCOSAMINE-6-SULFATASE FAMILY MEMBER"/>
    <property type="match status" value="1"/>
</dbReference>
<feature type="signal peptide" evidence="7">
    <location>
        <begin position="1"/>
        <end position="22"/>
    </location>
</feature>
<evidence type="ECO:0000256" key="4">
    <source>
        <dbReference type="ARBA" id="ARBA00022801"/>
    </source>
</evidence>
<dbReference type="PANTHER" id="PTHR43108:SF8">
    <property type="entry name" value="SD21168P"/>
    <property type="match status" value="1"/>
</dbReference>
<dbReference type="InterPro" id="IPR024607">
    <property type="entry name" value="Sulfatase_CS"/>
</dbReference>
<comment type="PTM">
    <text evidence="6">The conversion to 3-oxoalanine (also known as C-formylglycine, FGly), of a serine or cysteine residue in prokaryotes and of a cysteine residue in eukaryotes, is critical for catalytic activity.</text>
</comment>
<evidence type="ECO:0000256" key="7">
    <source>
        <dbReference type="SAM" id="SignalP"/>
    </source>
</evidence>
<evidence type="ECO:0000313" key="10">
    <source>
        <dbReference type="Proteomes" id="UP001249851"/>
    </source>
</evidence>
<dbReference type="EMBL" id="JARQWQ010000025">
    <property type="protein sequence ID" value="KAK2563598.1"/>
    <property type="molecule type" value="Genomic_DNA"/>
</dbReference>
<keyword evidence="3 7" id="KW-0732">Signal</keyword>
<dbReference type="InterPro" id="IPR017850">
    <property type="entry name" value="Alkaline_phosphatase_core_sf"/>
</dbReference>
<comment type="similarity">
    <text evidence="2">Belongs to the sulfatase family.</text>
</comment>
<dbReference type="PIRSF" id="PIRSF036666">
    <property type="entry name" value="G6S"/>
    <property type="match status" value="1"/>
</dbReference>
<keyword evidence="4" id="KW-0378">Hydrolase</keyword>
<feature type="chain" id="PRO_5042104526" evidence="7">
    <location>
        <begin position="23"/>
        <end position="570"/>
    </location>
</feature>
<evidence type="ECO:0000313" key="9">
    <source>
        <dbReference type="EMBL" id="KAK2563598.1"/>
    </source>
</evidence>
<dbReference type="InterPro" id="IPR012251">
    <property type="entry name" value="GlcNAc_6-SO4ase"/>
</dbReference>
<organism evidence="9 10">
    <name type="scientific">Acropora cervicornis</name>
    <name type="common">Staghorn coral</name>
    <dbReference type="NCBI Taxonomy" id="6130"/>
    <lineage>
        <taxon>Eukaryota</taxon>
        <taxon>Metazoa</taxon>
        <taxon>Cnidaria</taxon>
        <taxon>Anthozoa</taxon>
        <taxon>Hexacorallia</taxon>
        <taxon>Scleractinia</taxon>
        <taxon>Astrocoeniina</taxon>
        <taxon>Acroporidae</taxon>
        <taxon>Acropora</taxon>
    </lineage>
</organism>
<protein>
    <submittedName>
        <fullName evidence="9">N-acetylglucosamine-6-sulfatase</fullName>
    </submittedName>
</protein>
<dbReference type="SUPFAM" id="SSF53649">
    <property type="entry name" value="Alkaline phosphatase-like"/>
    <property type="match status" value="1"/>
</dbReference>
<dbReference type="GO" id="GO:0030203">
    <property type="term" value="P:glycosaminoglycan metabolic process"/>
    <property type="evidence" value="ECO:0007669"/>
    <property type="project" value="InterPro"/>
</dbReference>
<evidence type="ECO:0000256" key="3">
    <source>
        <dbReference type="ARBA" id="ARBA00022729"/>
    </source>
</evidence>
<dbReference type="InterPro" id="IPR000917">
    <property type="entry name" value="Sulfatase_N"/>
</dbReference>
<accession>A0AAD9V6Z3</accession>
<dbReference type="PROSITE" id="PS00523">
    <property type="entry name" value="SULFATASE_1"/>
    <property type="match status" value="1"/>
</dbReference>
<reference evidence="9" key="1">
    <citation type="journal article" date="2023" name="G3 (Bethesda)">
        <title>Whole genome assembly and annotation of the endangered Caribbean coral Acropora cervicornis.</title>
        <authorList>
            <person name="Selwyn J.D."/>
            <person name="Vollmer S.V."/>
        </authorList>
    </citation>
    <scope>NUCLEOTIDE SEQUENCE</scope>
    <source>
        <strain evidence="9">K2</strain>
    </source>
</reference>